<keyword evidence="3" id="KW-0862">Zinc</keyword>
<keyword evidence="2" id="KW-0863">Zinc-finger</keyword>
<comment type="caution">
    <text evidence="6">The sequence shown here is derived from an EMBL/GenBank/DDBJ whole genome shotgun (WGS) entry which is preliminary data.</text>
</comment>
<evidence type="ECO:0000313" key="6">
    <source>
        <dbReference type="EMBL" id="DAB35545.1"/>
    </source>
</evidence>
<dbReference type="Pfam" id="PF02663">
    <property type="entry name" value="FmdE"/>
    <property type="match status" value="1"/>
</dbReference>
<feature type="domain" description="Zinc finger DksA/TraR C4-type" evidence="4">
    <location>
        <begin position="140"/>
        <end position="172"/>
    </location>
</feature>
<reference evidence="6 7" key="1">
    <citation type="journal article" date="2017" name="Front. Microbiol.">
        <title>Comparative Genomic Analysis of the Class Epsilonproteobacteria and Proposed Reclassification to Epsilonbacteraeota (phyl. nov.).</title>
        <authorList>
            <person name="Waite D.W."/>
            <person name="Vanwonterghem I."/>
            <person name="Rinke C."/>
            <person name="Parks D.H."/>
            <person name="Zhang Y."/>
            <person name="Takai K."/>
            <person name="Sievert S.M."/>
            <person name="Simon J."/>
            <person name="Campbell B.J."/>
            <person name="Hanson T.E."/>
            <person name="Woyke T."/>
            <person name="Klotz M.G."/>
            <person name="Hugenholtz P."/>
        </authorList>
    </citation>
    <scope>NUCLEOTIDE SEQUENCE [LARGE SCALE GENOMIC DNA]</scope>
    <source>
        <strain evidence="6">UBA11420</strain>
    </source>
</reference>
<evidence type="ECO:0000313" key="7">
    <source>
        <dbReference type="Proteomes" id="UP000231638"/>
    </source>
</evidence>
<dbReference type="InterPro" id="IPR053194">
    <property type="entry name" value="tRNA_methyltr_O"/>
</dbReference>
<proteinExistence type="predicted"/>
<dbReference type="Gene3D" id="3.30.1330.130">
    <property type="match status" value="1"/>
</dbReference>
<dbReference type="Pfam" id="PF01258">
    <property type="entry name" value="zf-dskA_traR"/>
    <property type="match status" value="1"/>
</dbReference>
<organism evidence="6 7">
    <name type="scientific">Sulfurospirillum cavolei</name>
    <dbReference type="NCBI Taxonomy" id="366522"/>
    <lineage>
        <taxon>Bacteria</taxon>
        <taxon>Pseudomonadati</taxon>
        <taxon>Campylobacterota</taxon>
        <taxon>Epsilonproteobacteria</taxon>
        <taxon>Campylobacterales</taxon>
        <taxon>Sulfurospirillaceae</taxon>
        <taxon>Sulfurospirillum</taxon>
    </lineage>
</organism>
<dbReference type="PANTHER" id="PTHR39418:SF1">
    <property type="entry name" value="DEHYDROGENASE"/>
    <property type="match status" value="1"/>
</dbReference>
<evidence type="ECO:0000256" key="2">
    <source>
        <dbReference type="ARBA" id="ARBA00022771"/>
    </source>
</evidence>
<dbReference type="PIRSF" id="PIRSF006578">
    <property type="entry name" value="FwdE"/>
    <property type="match status" value="1"/>
</dbReference>
<dbReference type="InterPro" id="IPR000962">
    <property type="entry name" value="Znf_DskA_TraR"/>
</dbReference>
<dbReference type="AlphaFoldDB" id="A0A2D3W6M9"/>
<dbReference type="InterPro" id="IPR026328">
    <property type="entry name" value="FmdE"/>
</dbReference>
<evidence type="ECO:0000256" key="1">
    <source>
        <dbReference type="ARBA" id="ARBA00022723"/>
    </source>
</evidence>
<evidence type="ECO:0000256" key="3">
    <source>
        <dbReference type="ARBA" id="ARBA00022833"/>
    </source>
</evidence>
<dbReference type="SUPFAM" id="SSF143555">
    <property type="entry name" value="FwdE-like"/>
    <property type="match status" value="1"/>
</dbReference>
<keyword evidence="1" id="KW-0479">Metal-binding</keyword>
<dbReference type="Proteomes" id="UP000231638">
    <property type="component" value="Unassembled WGS sequence"/>
</dbReference>
<feature type="domain" description="Formylmethanofuran dehydrogenase subunit E" evidence="5">
    <location>
        <begin position="11"/>
        <end position="101"/>
    </location>
</feature>
<name>A0A2D3W6M9_9BACT</name>
<dbReference type="EMBL" id="DLUG01000248">
    <property type="protein sequence ID" value="DAB35545.1"/>
    <property type="molecule type" value="Genomic_DNA"/>
</dbReference>
<gene>
    <name evidence="6" type="ORF">CFH80_09565</name>
</gene>
<protein>
    <submittedName>
        <fullName evidence="6">Formylmethanofuran dehydrogenase</fullName>
    </submittedName>
</protein>
<dbReference type="PANTHER" id="PTHR39418">
    <property type="entry name" value="DEHYDROGENASE-RELATED"/>
    <property type="match status" value="1"/>
</dbReference>
<dbReference type="InterPro" id="IPR003814">
    <property type="entry name" value="FmdEsu_dom"/>
</dbReference>
<dbReference type="STRING" id="366522.GCA_001548055_00022"/>
<accession>A0A2D3W6M9</accession>
<dbReference type="GO" id="GO:0008270">
    <property type="term" value="F:zinc ion binding"/>
    <property type="evidence" value="ECO:0007669"/>
    <property type="project" value="UniProtKB-KW"/>
</dbReference>
<evidence type="ECO:0000259" key="4">
    <source>
        <dbReference type="Pfam" id="PF01258"/>
    </source>
</evidence>
<sequence length="176" mass="19702">MQQLWEKCIAFHGHACPGLAIGFRASQAAHEWLGMVGFSKDEELVCVTENDACGVDAIQVLLGCSFGKGNLIYKDTGKQAFSFFDRKNGKKGRIVFKRPFGHTMDRASMQELILNAPLEELFTLKEPTFELPESARLFASEVCEVCGESAPEHKMRLQEGKKVCLDCFKAYSRGWN</sequence>
<evidence type="ECO:0000259" key="5">
    <source>
        <dbReference type="Pfam" id="PF02663"/>
    </source>
</evidence>